<dbReference type="AlphaFoldDB" id="A0A7E4VFG8"/>
<feature type="region of interest" description="Disordered" evidence="1">
    <location>
        <begin position="26"/>
        <end position="46"/>
    </location>
</feature>
<protein>
    <submittedName>
        <fullName evidence="3">Uncharacterized protein</fullName>
    </submittedName>
</protein>
<sequence length="141" mass="14860">MDIANPLDYKQNNGPAGFGSNVPPFETDGPSYGPNCGGETNGDRGLVSTVSRSVGEKERSRFGVDRPAGDLCAFSQLRTSDDCTRPVGTSILSPACLRPFGSRVAIDGQLASNQVGLMSSAHLAVSCYSWGPGRFGPYRVE</sequence>
<dbReference type="Proteomes" id="UP000492821">
    <property type="component" value="Unassembled WGS sequence"/>
</dbReference>
<evidence type="ECO:0000313" key="3">
    <source>
        <dbReference type="WBParaSite" id="Pan_g20460.t1"/>
    </source>
</evidence>
<evidence type="ECO:0000313" key="2">
    <source>
        <dbReference type="Proteomes" id="UP000492821"/>
    </source>
</evidence>
<reference evidence="3" key="2">
    <citation type="submission" date="2020-10" db="UniProtKB">
        <authorList>
            <consortium name="WormBaseParasite"/>
        </authorList>
    </citation>
    <scope>IDENTIFICATION</scope>
</reference>
<keyword evidence="2" id="KW-1185">Reference proteome</keyword>
<proteinExistence type="predicted"/>
<name>A0A7E4VFG8_PANRE</name>
<dbReference type="WBParaSite" id="Pan_g20460.t1">
    <property type="protein sequence ID" value="Pan_g20460.t1"/>
    <property type="gene ID" value="Pan_g20460"/>
</dbReference>
<accession>A0A7E4VFG8</accession>
<reference evidence="2" key="1">
    <citation type="journal article" date="2013" name="Genetics">
        <title>The draft genome and transcriptome of Panagrellus redivivus are shaped by the harsh demands of a free-living lifestyle.</title>
        <authorList>
            <person name="Srinivasan J."/>
            <person name="Dillman A.R."/>
            <person name="Macchietto M.G."/>
            <person name="Heikkinen L."/>
            <person name="Lakso M."/>
            <person name="Fracchia K.M."/>
            <person name="Antoshechkin I."/>
            <person name="Mortazavi A."/>
            <person name="Wong G."/>
            <person name="Sternberg P.W."/>
        </authorList>
    </citation>
    <scope>NUCLEOTIDE SEQUENCE [LARGE SCALE GENOMIC DNA]</scope>
    <source>
        <strain evidence="2">MT8872</strain>
    </source>
</reference>
<evidence type="ECO:0000256" key="1">
    <source>
        <dbReference type="SAM" id="MobiDB-lite"/>
    </source>
</evidence>
<organism evidence="2 3">
    <name type="scientific">Panagrellus redivivus</name>
    <name type="common">Microworm</name>
    <dbReference type="NCBI Taxonomy" id="6233"/>
    <lineage>
        <taxon>Eukaryota</taxon>
        <taxon>Metazoa</taxon>
        <taxon>Ecdysozoa</taxon>
        <taxon>Nematoda</taxon>
        <taxon>Chromadorea</taxon>
        <taxon>Rhabditida</taxon>
        <taxon>Tylenchina</taxon>
        <taxon>Panagrolaimomorpha</taxon>
        <taxon>Panagrolaimoidea</taxon>
        <taxon>Panagrolaimidae</taxon>
        <taxon>Panagrellus</taxon>
    </lineage>
</organism>